<keyword evidence="8" id="KW-0106">Calcium</keyword>
<feature type="active site" description="Nucleophile" evidence="7">
    <location>
        <position position="275"/>
    </location>
</feature>
<keyword evidence="9" id="KW-0472">Membrane</keyword>
<dbReference type="CDD" id="cd11318">
    <property type="entry name" value="AmyAc_bac_fung_AmyA"/>
    <property type="match status" value="1"/>
</dbReference>
<dbReference type="Gene3D" id="2.40.30.140">
    <property type="match status" value="1"/>
</dbReference>
<evidence type="ECO:0000256" key="9">
    <source>
        <dbReference type="SAM" id="Phobius"/>
    </source>
</evidence>
<feature type="binding site" evidence="8">
    <location>
        <position position="205"/>
    </location>
    <ligand>
        <name>Ca(2+)</name>
        <dbReference type="ChEBI" id="CHEBI:29108"/>
        <label>2</label>
    </ligand>
</feature>
<keyword evidence="9" id="KW-0812">Transmembrane</keyword>
<dbReference type="InterPro" id="IPR015237">
    <property type="entry name" value="Alpha-amylase_C_pro"/>
</dbReference>
<protein>
    <submittedName>
        <fullName evidence="11">Alpha-amylase</fullName>
        <ecNumber evidence="11">3.2.1.1</ecNumber>
    </submittedName>
</protein>
<evidence type="ECO:0000256" key="4">
    <source>
        <dbReference type="ARBA" id="ARBA00022801"/>
    </source>
</evidence>
<dbReference type="NCBIfam" id="NF006968">
    <property type="entry name" value="PRK09441.1-1"/>
    <property type="match status" value="1"/>
</dbReference>
<dbReference type="InterPro" id="IPR013776">
    <property type="entry name" value="A-amylase_thermo"/>
</dbReference>
<dbReference type="Gene3D" id="3.20.20.80">
    <property type="entry name" value="Glycosidases"/>
    <property type="match status" value="1"/>
</dbReference>
<feature type="binding site" evidence="8">
    <location>
        <position position="246"/>
    </location>
    <ligand>
        <name>Ca(2+)</name>
        <dbReference type="ChEBI" id="CHEBI:29108"/>
        <label>2</label>
    </ligand>
</feature>
<dbReference type="SUPFAM" id="SSF51011">
    <property type="entry name" value="Glycosyl hydrolase domain"/>
    <property type="match status" value="1"/>
</dbReference>
<evidence type="ECO:0000313" key="11">
    <source>
        <dbReference type="EMBL" id="NFV57943.1"/>
    </source>
</evidence>
<dbReference type="PANTHER" id="PTHR43447">
    <property type="entry name" value="ALPHA-AMYLASE"/>
    <property type="match status" value="1"/>
</dbReference>
<evidence type="ECO:0000256" key="7">
    <source>
        <dbReference type="PIRSR" id="PIRSR001021-1"/>
    </source>
</evidence>
<name>A0A6G4IL48_CLOBO</name>
<dbReference type="GO" id="GO:0004556">
    <property type="term" value="F:alpha-amylase activity"/>
    <property type="evidence" value="ECO:0007669"/>
    <property type="project" value="UniProtKB-EC"/>
</dbReference>
<comment type="similarity">
    <text evidence="2">Belongs to the glycosyl hydrolase 13 family.</text>
</comment>
<evidence type="ECO:0000256" key="8">
    <source>
        <dbReference type="PIRSR" id="PIRSR001021-2"/>
    </source>
</evidence>
<dbReference type="Pfam" id="PF09154">
    <property type="entry name" value="Alpha-amy_C_pro"/>
    <property type="match status" value="1"/>
</dbReference>
<feature type="binding site" evidence="8">
    <location>
        <position position="279"/>
    </location>
    <ligand>
        <name>Ca(2+)</name>
        <dbReference type="ChEBI" id="CHEBI:29108"/>
        <label>1</label>
    </ligand>
</feature>
<dbReference type="NCBIfam" id="NF006969">
    <property type="entry name" value="PRK09441.1-2"/>
    <property type="match status" value="1"/>
</dbReference>
<feature type="binding site" evidence="8">
    <location>
        <position position="238"/>
    </location>
    <ligand>
        <name>Ca(2+)</name>
        <dbReference type="ChEBI" id="CHEBI:29108"/>
        <label>1</label>
    </ligand>
</feature>
<keyword evidence="3 8" id="KW-0479">Metal-binding</keyword>
<dbReference type="GO" id="GO:0005975">
    <property type="term" value="P:carbohydrate metabolic process"/>
    <property type="evidence" value="ECO:0007669"/>
    <property type="project" value="InterPro"/>
</dbReference>
<sequence length="524" mass="60680">MTVEIILIIIVFAIIGGVMYLNLEQDKAKDVEKNEDKVYIEDKKIKNKTMMQYFEWYYPNDGSLWNKVKEHSKKLSKKGITALWLPPAYKGVGGINDVGYGAYDLYDLGEFDQKGTIRTKYGTKEQYLDAINEAHNNNIEVYADTVFNHKAGADESECVKAQLVDSNNRNNIIGEEKEIRSFTVFNFSGRNDKYSSYKWNAKDFDGVDFDDLTKQNGIFKFVGKEWEQDVDDENGNFDFLMCADLDIDSRDVVEELKTWGKWYINECKLDGFRLDAIKHIKFDFFAEWLNDIRSKKGDNVFAVGEYWSGDINKLKYYISKSQNVMSLFDVPLHYKFFEASNLEENFDMRTLTQNTLLDYDEKISVTFVDNHDTEPGQALESWVKPWFKLIAYTFILTRQEGYPCIFYGDYYGVPEKGFEGFKNQLDMILNIRKDYAYGDQCDYFDDKNIIGWTRQGDLMHDNSGVAVLISNGNNGSKKMSMGSKNISTTFIDITGNIQEEILIDNEGNGIFKVNNKSYSIWIKK</sequence>
<keyword evidence="6 11" id="KW-0326">Glycosidase</keyword>
<evidence type="ECO:0000259" key="10">
    <source>
        <dbReference type="SMART" id="SM00642"/>
    </source>
</evidence>
<evidence type="ECO:0000256" key="5">
    <source>
        <dbReference type="ARBA" id="ARBA00023277"/>
    </source>
</evidence>
<keyword evidence="4 11" id="KW-0378">Hydrolase</keyword>
<reference evidence="11" key="1">
    <citation type="submission" date="2019-04" db="EMBL/GenBank/DDBJ databases">
        <title>Genome sequencing of Clostridium botulinum Groups I-IV and Clostridium butyricum.</title>
        <authorList>
            <person name="Brunt J."/>
            <person name="Van Vliet A.H.M."/>
            <person name="Stringer S.C."/>
            <person name="Carter A.T."/>
            <person name="Peck M.W."/>
        </authorList>
    </citation>
    <scope>NUCLEOTIDE SEQUENCE</scope>
    <source>
        <strain evidence="11">Eklund 2B</strain>
    </source>
</reference>
<organism evidence="11">
    <name type="scientific">Clostridium botulinum</name>
    <dbReference type="NCBI Taxonomy" id="1491"/>
    <lineage>
        <taxon>Bacteria</taxon>
        <taxon>Bacillati</taxon>
        <taxon>Bacillota</taxon>
        <taxon>Clostridia</taxon>
        <taxon>Eubacteriales</taxon>
        <taxon>Clostridiaceae</taxon>
        <taxon>Clostridium</taxon>
    </lineage>
</organism>
<keyword evidence="5" id="KW-0119">Carbohydrate metabolism</keyword>
<feature type="binding site" evidence="8">
    <location>
        <position position="244"/>
    </location>
    <ligand>
        <name>Ca(2+)</name>
        <dbReference type="ChEBI" id="CHEBI:29108"/>
        <label>1</label>
    </ligand>
</feature>
<dbReference type="InterPro" id="IPR017853">
    <property type="entry name" value="GH"/>
</dbReference>
<dbReference type="GO" id="GO:0005509">
    <property type="term" value="F:calcium ion binding"/>
    <property type="evidence" value="ECO:0007669"/>
    <property type="project" value="InterPro"/>
</dbReference>
<accession>A0A6G4IL48</accession>
<dbReference type="SUPFAM" id="SSF51445">
    <property type="entry name" value="(Trans)glycosidases"/>
    <property type="match status" value="1"/>
</dbReference>
<gene>
    <name evidence="11" type="ORF">FDJ75_10685</name>
</gene>
<comment type="caution">
    <text evidence="11">The sequence shown here is derived from an EMBL/GenBank/DDBJ whole genome shotgun (WGS) entry which is preliminary data.</text>
</comment>
<feature type="active site" description="Proton donor" evidence="7">
    <location>
        <position position="305"/>
    </location>
</feature>
<evidence type="ECO:0000256" key="2">
    <source>
        <dbReference type="ARBA" id="ARBA00008061"/>
    </source>
</evidence>
<evidence type="ECO:0000256" key="3">
    <source>
        <dbReference type="ARBA" id="ARBA00022723"/>
    </source>
</evidence>
<dbReference type="InterPro" id="IPR013780">
    <property type="entry name" value="Glyco_hydro_b"/>
</dbReference>
<feature type="binding site" evidence="8">
    <location>
        <position position="148"/>
    </location>
    <ligand>
        <name>Ca(2+)</name>
        <dbReference type="ChEBI" id="CHEBI:29108"/>
        <label>1</label>
    </ligand>
</feature>
<feature type="domain" description="Glycosyl hydrolase family 13 catalytic" evidence="10">
    <location>
        <begin position="48"/>
        <end position="445"/>
    </location>
</feature>
<keyword evidence="9" id="KW-1133">Transmembrane helix</keyword>
<proteinExistence type="inferred from homology"/>
<dbReference type="EC" id="3.2.1.1" evidence="11"/>
<dbReference type="Pfam" id="PF00128">
    <property type="entry name" value="Alpha-amylase"/>
    <property type="match status" value="1"/>
</dbReference>
<feature type="transmembrane region" description="Helical" evidence="9">
    <location>
        <begin position="6"/>
        <end position="23"/>
    </location>
</feature>
<evidence type="ECO:0000256" key="1">
    <source>
        <dbReference type="ARBA" id="ARBA00001913"/>
    </source>
</evidence>
<dbReference type="InterPro" id="IPR006047">
    <property type="entry name" value="GH13_cat_dom"/>
</dbReference>
<dbReference type="Gene3D" id="2.60.40.1180">
    <property type="entry name" value="Golgi alpha-mannosidase II"/>
    <property type="match status" value="1"/>
</dbReference>
<dbReference type="SMART" id="SM00642">
    <property type="entry name" value="Aamy"/>
    <property type="match status" value="1"/>
</dbReference>
<dbReference type="PIRSF" id="PIRSF001021">
    <property type="entry name" value="Alph-amls_thrmst"/>
    <property type="match status" value="1"/>
</dbReference>
<evidence type="ECO:0000256" key="6">
    <source>
        <dbReference type="ARBA" id="ARBA00023295"/>
    </source>
</evidence>
<comment type="cofactor">
    <cofactor evidence="1">
        <name>Ca(2+)</name>
        <dbReference type="ChEBI" id="CHEBI:29108"/>
    </cofactor>
</comment>
<dbReference type="AlphaFoldDB" id="A0A6G4IL48"/>
<dbReference type="EMBL" id="SXGO01000006">
    <property type="protein sequence ID" value="NFV57943.1"/>
    <property type="molecule type" value="Genomic_DNA"/>
</dbReference>